<dbReference type="AlphaFoldDB" id="G5JW21"/>
<dbReference type="OrthoDB" id="2235432at2"/>
<comment type="caution">
    <text evidence="1">The sequence shown here is derived from an EMBL/GenBank/DDBJ whole genome shotgun (WGS) entry which is preliminary data.</text>
</comment>
<evidence type="ECO:0000313" key="2">
    <source>
        <dbReference type="Proteomes" id="UP000003573"/>
    </source>
</evidence>
<protein>
    <submittedName>
        <fullName evidence="1">Uncharacterized protein</fullName>
    </submittedName>
</protein>
<dbReference type="eggNOG" id="ENOG5033K4R">
    <property type="taxonomic scope" value="Bacteria"/>
</dbReference>
<accession>G5JW21</accession>
<keyword evidence="2" id="KW-1185">Reference proteome</keyword>
<reference evidence="1 2" key="1">
    <citation type="journal article" date="2014" name="Int. J. Syst. Evol. Microbiol.">
        <title>Phylogenomics and the dynamic genome evolution of the genus Streptococcus.</title>
        <authorList>
            <consortium name="The Broad Institute Genome Sequencing Platform"/>
            <person name="Richards V.P."/>
            <person name="Palmer S.R."/>
            <person name="Pavinski Bitar P.D."/>
            <person name="Qin X."/>
            <person name="Weinstock G.M."/>
            <person name="Highlander S.K."/>
            <person name="Town C.D."/>
            <person name="Burne R.A."/>
            <person name="Stanhope M.J."/>
        </authorList>
    </citation>
    <scope>NUCLEOTIDE SEQUENCE [LARGE SCALE GENOMIC DNA]</scope>
    <source>
        <strain evidence="1 2">NCTC 11558</strain>
    </source>
</reference>
<sequence>MIGLNIVYEKDELLYSMNLSSKVNDNYSFDYFDFDNQSIDDFIDYLEFLEFEKYIFVALHEKNRLQRLADYLQENLECMINVVDFSALKELLSNQEIENLQAALEEDSFYQKTIALNTKDVFQNGFKAFRTGLYPHLTKGLLKHVSVDNLDCFLEKNQDLLRHFAINSAIYSDISSRENPLPVIIKSLSDFDTETFVKINAESLQRHMDHFVATGEIKIESNILDYGYLAGLAQFHSLIFENEQFYLDSAQRCPIGQSGDGYYKLFNEASLKLSAQDKVTARDEVNYLFPILVSIHQVYRDVNFITPYNAYHLKSIEEKTQSLNWIAFQNNTDSFVFNIQTGRLFKVNHLVIEKFEYIIKNKVSEPADQEMKQVREMLQTYG</sequence>
<proteinExistence type="predicted"/>
<evidence type="ECO:0000313" key="1">
    <source>
        <dbReference type="EMBL" id="EHJ52975.1"/>
    </source>
</evidence>
<name>G5JW21_9STRE</name>
<dbReference type="STRING" id="764298.STRMA_1434"/>
<organism evidence="1 2">
    <name type="scientific">Streptococcus macacae NCTC 11558</name>
    <dbReference type="NCBI Taxonomy" id="764298"/>
    <lineage>
        <taxon>Bacteria</taxon>
        <taxon>Bacillati</taxon>
        <taxon>Bacillota</taxon>
        <taxon>Bacilli</taxon>
        <taxon>Lactobacillales</taxon>
        <taxon>Streptococcaceae</taxon>
        <taxon>Streptococcus</taxon>
    </lineage>
</organism>
<dbReference type="RefSeq" id="WP_003081650.1">
    <property type="nucleotide sequence ID" value="NZ_AEUW02000001.1"/>
</dbReference>
<dbReference type="EMBL" id="AEUW02000001">
    <property type="protein sequence ID" value="EHJ52975.1"/>
    <property type="molecule type" value="Genomic_DNA"/>
</dbReference>
<gene>
    <name evidence="1" type="ORF">STRMA_1434</name>
</gene>
<dbReference type="Proteomes" id="UP000003573">
    <property type="component" value="Unassembled WGS sequence"/>
</dbReference>